<comment type="caution">
    <text evidence="2">The sequence shown here is derived from an EMBL/GenBank/DDBJ whole genome shotgun (WGS) entry which is preliminary data.</text>
</comment>
<sequence length="131" mass="13899">MTASEGDHQPPPGSPLLDPQVLRELAEDVGAPAAASFAREFAGMWPRRRTALARALAHDDADGAMEAVLSMRVSSAMVGARRLEELTAQLETSLRTRGLAGAAPFVDDVEHCGEQTAHALSTQSDSGHLPW</sequence>
<dbReference type="InterPro" id="IPR008207">
    <property type="entry name" value="Sig_transdc_His_kin_Hpt_dom"/>
</dbReference>
<dbReference type="SUPFAM" id="SSF47226">
    <property type="entry name" value="Histidine-containing phosphotransfer domain, HPT domain"/>
    <property type="match status" value="1"/>
</dbReference>
<dbReference type="EMBL" id="BAAAQW010000003">
    <property type="protein sequence ID" value="GAA2198761.1"/>
    <property type="molecule type" value="Genomic_DNA"/>
</dbReference>
<dbReference type="RefSeq" id="WP_344298824.1">
    <property type="nucleotide sequence ID" value="NZ_BAAAQW010000003.1"/>
</dbReference>
<dbReference type="InterPro" id="IPR036641">
    <property type="entry name" value="HPT_dom_sf"/>
</dbReference>
<proteinExistence type="predicted"/>
<evidence type="ECO:0000313" key="2">
    <source>
        <dbReference type="EMBL" id="GAA2198761.1"/>
    </source>
</evidence>
<dbReference type="Pfam" id="PF01627">
    <property type="entry name" value="Hpt"/>
    <property type="match status" value="1"/>
</dbReference>
<reference evidence="3" key="1">
    <citation type="journal article" date="2019" name="Int. J. Syst. Evol. Microbiol.">
        <title>The Global Catalogue of Microorganisms (GCM) 10K type strain sequencing project: providing services to taxonomists for standard genome sequencing and annotation.</title>
        <authorList>
            <consortium name="The Broad Institute Genomics Platform"/>
            <consortium name="The Broad Institute Genome Sequencing Center for Infectious Disease"/>
            <person name="Wu L."/>
            <person name="Ma J."/>
        </authorList>
    </citation>
    <scope>NUCLEOTIDE SEQUENCE [LARGE SCALE GENOMIC DNA]</scope>
    <source>
        <strain evidence="3">JCM 16034</strain>
    </source>
</reference>
<evidence type="ECO:0000313" key="3">
    <source>
        <dbReference type="Proteomes" id="UP001500432"/>
    </source>
</evidence>
<protein>
    <recommendedName>
        <fullName evidence="1">HPt domain-containing protein</fullName>
    </recommendedName>
</protein>
<organism evidence="2 3">
    <name type="scientific">Sinomonas flava</name>
    <dbReference type="NCBI Taxonomy" id="496857"/>
    <lineage>
        <taxon>Bacteria</taxon>
        <taxon>Bacillati</taxon>
        <taxon>Actinomycetota</taxon>
        <taxon>Actinomycetes</taxon>
        <taxon>Micrococcales</taxon>
        <taxon>Micrococcaceae</taxon>
        <taxon>Sinomonas</taxon>
    </lineage>
</organism>
<evidence type="ECO:0000259" key="1">
    <source>
        <dbReference type="Pfam" id="PF01627"/>
    </source>
</evidence>
<keyword evidence="3" id="KW-1185">Reference proteome</keyword>
<gene>
    <name evidence="2" type="ORF">GCM10009849_12690</name>
</gene>
<feature type="domain" description="HPt" evidence="1">
    <location>
        <begin position="39"/>
        <end position="112"/>
    </location>
</feature>
<dbReference type="Proteomes" id="UP001500432">
    <property type="component" value="Unassembled WGS sequence"/>
</dbReference>
<dbReference type="Gene3D" id="1.20.120.160">
    <property type="entry name" value="HPT domain"/>
    <property type="match status" value="1"/>
</dbReference>
<accession>A0ABP5NGR5</accession>
<name>A0ABP5NGR5_9MICC</name>